<evidence type="ECO:0000313" key="3">
    <source>
        <dbReference type="EMBL" id="GGF23288.1"/>
    </source>
</evidence>
<sequence length="308" mass="32310">MVVMLGVFLSLMAGHFGLGRVSIVSSLVAGRNALTAGYVGVAVGFGLLGIFWTRGRQQVAVFGISFVLVATCSGFGIAIGGISNDFPARTVSGDLRILSWNINGDLVSAEQVAAVAHMNDANIVVLPDATYSTVVQLADLMPAFTVSPTPTERQETYVLTSSDLGRLQSVPADGPSSTKEAIVVSASPPRLIAIHVAQPVLRGNSQWNADLAWAESECRVPNTILVGDFNATVDNFGQSSLGGCNDAASTRKAASTGTWPTFLAPALGMPIDHILASPNWLVRSFTVITDQDSSGARHRPIFAALAER</sequence>
<name>A0A917EYL7_9MICO</name>
<protein>
    <recommendedName>
        <fullName evidence="2">Endonuclease/exonuclease/phosphatase domain-containing protein</fullName>
    </recommendedName>
</protein>
<keyword evidence="1" id="KW-0472">Membrane</keyword>
<evidence type="ECO:0000313" key="4">
    <source>
        <dbReference type="Proteomes" id="UP000598775"/>
    </source>
</evidence>
<feature type="domain" description="Endonuclease/exonuclease/phosphatase" evidence="2">
    <location>
        <begin position="98"/>
        <end position="292"/>
    </location>
</feature>
<dbReference type="GO" id="GO:0003824">
    <property type="term" value="F:catalytic activity"/>
    <property type="evidence" value="ECO:0007669"/>
    <property type="project" value="InterPro"/>
</dbReference>
<dbReference type="InterPro" id="IPR005135">
    <property type="entry name" value="Endo/exonuclease/phosphatase"/>
</dbReference>
<keyword evidence="1" id="KW-0812">Transmembrane</keyword>
<dbReference type="EMBL" id="BMGP01000002">
    <property type="protein sequence ID" value="GGF23288.1"/>
    <property type="molecule type" value="Genomic_DNA"/>
</dbReference>
<dbReference type="AlphaFoldDB" id="A0A917EYL7"/>
<proteinExistence type="predicted"/>
<dbReference type="Proteomes" id="UP000598775">
    <property type="component" value="Unassembled WGS sequence"/>
</dbReference>
<keyword evidence="4" id="KW-1185">Reference proteome</keyword>
<dbReference type="Gene3D" id="3.60.10.10">
    <property type="entry name" value="Endonuclease/exonuclease/phosphatase"/>
    <property type="match status" value="1"/>
</dbReference>
<evidence type="ECO:0000259" key="2">
    <source>
        <dbReference type="Pfam" id="PF03372"/>
    </source>
</evidence>
<reference evidence="3 4" key="1">
    <citation type="journal article" date="2014" name="Int. J. Syst. Evol. Microbiol.">
        <title>Complete genome sequence of Corynebacterium casei LMG S-19264T (=DSM 44701T), isolated from a smear-ripened cheese.</title>
        <authorList>
            <consortium name="US DOE Joint Genome Institute (JGI-PGF)"/>
            <person name="Walter F."/>
            <person name="Albersmeier A."/>
            <person name="Kalinowski J."/>
            <person name="Ruckert C."/>
        </authorList>
    </citation>
    <scope>NUCLEOTIDE SEQUENCE [LARGE SCALE GENOMIC DNA]</scope>
    <source>
        <strain evidence="3 4">CGMCC 1.12976</strain>
    </source>
</reference>
<dbReference type="Pfam" id="PF03372">
    <property type="entry name" value="Exo_endo_phos"/>
    <property type="match status" value="1"/>
</dbReference>
<feature type="transmembrane region" description="Helical" evidence="1">
    <location>
        <begin position="59"/>
        <end position="82"/>
    </location>
</feature>
<accession>A0A917EYL7</accession>
<dbReference type="InterPro" id="IPR036691">
    <property type="entry name" value="Endo/exonu/phosph_ase_sf"/>
</dbReference>
<feature type="transmembrane region" description="Helical" evidence="1">
    <location>
        <begin position="35"/>
        <end position="52"/>
    </location>
</feature>
<comment type="caution">
    <text evidence="3">The sequence shown here is derived from an EMBL/GenBank/DDBJ whole genome shotgun (WGS) entry which is preliminary data.</text>
</comment>
<evidence type="ECO:0000256" key="1">
    <source>
        <dbReference type="SAM" id="Phobius"/>
    </source>
</evidence>
<organism evidence="3 4">
    <name type="scientific">Subtercola lobariae</name>
    <dbReference type="NCBI Taxonomy" id="1588641"/>
    <lineage>
        <taxon>Bacteria</taxon>
        <taxon>Bacillati</taxon>
        <taxon>Actinomycetota</taxon>
        <taxon>Actinomycetes</taxon>
        <taxon>Micrococcales</taxon>
        <taxon>Microbacteriaceae</taxon>
        <taxon>Subtercola</taxon>
    </lineage>
</organism>
<keyword evidence="1" id="KW-1133">Transmembrane helix</keyword>
<dbReference type="SUPFAM" id="SSF56219">
    <property type="entry name" value="DNase I-like"/>
    <property type="match status" value="1"/>
</dbReference>
<gene>
    <name evidence="3" type="ORF">GCM10011399_16120</name>
</gene>